<comment type="caution">
    <text evidence="1">The sequence shown here is derived from an EMBL/GenBank/DDBJ whole genome shotgun (WGS) entry which is preliminary data.</text>
</comment>
<organism evidence="1 2">
    <name type="scientific">Entomophthora muscae</name>
    <dbReference type="NCBI Taxonomy" id="34485"/>
    <lineage>
        <taxon>Eukaryota</taxon>
        <taxon>Fungi</taxon>
        <taxon>Fungi incertae sedis</taxon>
        <taxon>Zoopagomycota</taxon>
        <taxon>Entomophthoromycotina</taxon>
        <taxon>Entomophthoromycetes</taxon>
        <taxon>Entomophthorales</taxon>
        <taxon>Entomophthoraceae</taxon>
        <taxon>Entomophthora</taxon>
    </lineage>
</organism>
<dbReference type="EMBL" id="QTSX02001480">
    <property type="protein sequence ID" value="KAJ9081382.1"/>
    <property type="molecule type" value="Genomic_DNA"/>
</dbReference>
<keyword evidence="2" id="KW-1185">Reference proteome</keyword>
<name>A0ACC2U384_9FUNG</name>
<evidence type="ECO:0000313" key="1">
    <source>
        <dbReference type="EMBL" id="KAJ9081382.1"/>
    </source>
</evidence>
<protein>
    <submittedName>
        <fullName evidence="1">Uncharacterized protein</fullName>
    </submittedName>
</protein>
<accession>A0ACC2U384</accession>
<sequence length="302" mass="34387">MASEVLVILLDFLLILVAAVPNVILFLVTLRHPSKNIDIKIIRIISIFDLLCVLSLFLEACVSLVIYAFSIMYEVEKMYILNNSLISMPGAMLGMSLAAILSVVRCMAIVFRVRANNRVVHCFIVALALYIFSLCTVSYLRDDMFYGDKLLLRIVNPRDRWSWYTCSDICIFALSILAIVISYIFIIHHYYSLRHLCELQGIYLEGTIVGIIITVILYTLAILPRLALTFIRQLNPNVKYAYIGANCLLIFYGLPTVNAIFSLLLHEETRRLAMDILNPNRSRVFQTFEARPSVEDQSSLVT</sequence>
<gene>
    <name evidence="1" type="ORF">DSO57_1015279</name>
</gene>
<proteinExistence type="predicted"/>
<reference evidence="1" key="1">
    <citation type="submission" date="2022-04" db="EMBL/GenBank/DDBJ databases">
        <title>Genome of the entomopathogenic fungus Entomophthora muscae.</title>
        <authorList>
            <person name="Elya C."/>
            <person name="Lovett B.R."/>
            <person name="Lee E."/>
            <person name="Macias A.M."/>
            <person name="Hajek A.E."/>
            <person name="De Bivort B.L."/>
            <person name="Kasson M.T."/>
            <person name="De Fine Licht H.H."/>
            <person name="Stajich J.E."/>
        </authorList>
    </citation>
    <scope>NUCLEOTIDE SEQUENCE</scope>
    <source>
        <strain evidence="1">Berkeley</strain>
    </source>
</reference>
<evidence type="ECO:0000313" key="2">
    <source>
        <dbReference type="Proteomes" id="UP001165960"/>
    </source>
</evidence>
<dbReference type="Proteomes" id="UP001165960">
    <property type="component" value="Unassembled WGS sequence"/>
</dbReference>